<dbReference type="Gene3D" id="1.10.260.50">
    <property type="match status" value="1"/>
</dbReference>
<dbReference type="Gene3D" id="3.90.1150.10">
    <property type="entry name" value="Aspartate Aminotransferase, domain 1"/>
    <property type="match status" value="1"/>
</dbReference>
<dbReference type="GO" id="GO:0016740">
    <property type="term" value="F:transferase activity"/>
    <property type="evidence" value="ECO:0007669"/>
    <property type="project" value="UniProtKB-KW"/>
</dbReference>
<dbReference type="AlphaFoldDB" id="K8F9J9"/>
<keyword evidence="7" id="KW-0411">Iron-sulfur</keyword>
<evidence type="ECO:0000256" key="3">
    <source>
        <dbReference type="ARBA" id="ARBA00022679"/>
    </source>
</evidence>
<dbReference type="InterPro" id="IPR000192">
    <property type="entry name" value="Aminotrans_V_dom"/>
</dbReference>
<keyword evidence="10" id="KW-1185">Reference proteome</keyword>
<name>K8F9J9_9CHLO</name>
<keyword evidence="4" id="KW-0479">Metal-binding</keyword>
<evidence type="ECO:0000313" key="9">
    <source>
        <dbReference type="EMBL" id="CCO18283.1"/>
    </source>
</evidence>
<comment type="similarity">
    <text evidence="2">Belongs to the class-V pyridoxal-phosphate-dependent aminotransferase family. NifS/IscS subfamily.</text>
</comment>
<evidence type="ECO:0000313" key="10">
    <source>
        <dbReference type="Proteomes" id="UP000198341"/>
    </source>
</evidence>
<dbReference type="EMBL" id="FO082269">
    <property type="protein sequence ID" value="CCO18283.1"/>
    <property type="molecule type" value="Genomic_DNA"/>
</dbReference>
<dbReference type="Proteomes" id="UP000198341">
    <property type="component" value="Chromosome 10"/>
</dbReference>
<dbReference type="eggNOG" id="KOG1549">
    <property type="taxonomic scope" value="Eukaryota"/>
</dbReference>
<dbReference type="InterPro" id="IPR015424">
    <property type="entry name" value="PyrdxlP-dep_Trfase"/>
</dbReference>
<sequence>MEKTSLLATPLKCMIPTCVYLDYNATTPIFPEVCDEMLPFLRTHFGNPSSIHAYAVPCSVAIDVSRERVRKALGATNGKKEIVFTSCGTESDNRAIDIACDLFNSSASSDEANCVLPHVISTAVEHPAVLVYLESERKAKRLTYSLVPVNEEGAADVEAFEKQLAEFRDRVCCVTIMQANNETGAVQPVRAFADLAKATNPKILVHTDAAQSFGKVKLNADDLNVDAITIVGHKIGAPKGIAALFLRESFLSERTKEIDSNGGNVDPYRSFLKGGGQEGGKRAGTENVLHIVGLGKACEIADEEFDAFVAHTKRMRDLLFEKLKASTKIGDRVFANGPKDDAKRLPNTLSVAIEGVDAGALLVELKDRLAASAGAACHSSEDGGGAISGVLLAMRLEESLARGTLRLSVGRHTTEEEISRAVEAIEAVASRQIENK</sequence>
<keyword evidence="5" id="KW-0663">Pyridoxal phosphate</keyword>
<keyword evidence="6" id="KW-0408">Iron</keyword>
<evidence type="ECO:0000256" key="4">
    <source>
        <dbReference type="ARBA" id="ARBA00022723"/>
    </source>
</evidence>
<dbReference type="PANTHER" id="PTHR11601">
    <property type="entry name" value="CYSTEINE DESULFURYLASE FAMILY MEMBER"/>
    <property type="match status" value="1"/>
</dbReference>
<evidence type="ECO:0000256" key="5">
    <source>
        <dbReference type="ARBA" id="ARBA00022898"/>
    </source>
</evidence>
<dbReference type="GO" id="GO:0046872">
    <property type="term" value="F:metal ion binding"/>
    <property type="evidence" value="ECO:0007669"/>
    <property type="project" value="UniProtKB-KW"/>
</dbReference>
<evidence type="ECO:0000259" key="8">
    <source>
        <dbReference type="Pfam" id="PF00266"/>
    </source>
</evidence>
<protein>
    <submittedName>
        <fullName evidence="9">Cysteine desulfurase</fullName>
    </submittedName>
</protein>
<gene>
    <name evidence="9" type="ordered locus">Bathy10g00910</name>
</gene>
<dbReference type="InterPro" id="IPR016454">
    <property type="entry name" value="Cysteine_dSase"/>
</dbReference>
<comment type="cofactor">
    <cofactor evidence="1">
        <name>pyridoxal 5'-phosphate</name>
        <dbReference type="ChEBI" id="CHEBI:597326"/>
    </cofactor>
</comment>
<keyword evidence="3" id="KW-0808">Transferase</keyword>
<dbReference type="GeneID" id="19013168"/>
<feature type="domain" description="Aminotransferase class V" evidence="8">
    <location>
        <begin position="19"/>
        <end position="420"/>
    </location>
</feature>
<dbReference type="OrthoDB" id="10250117at2759"/>
<proteinExistence type="inferred from homology"/>
<dbReference type="Gene3D" id="3.40.640.10">
    <property type="entry name" value="Type I PLP-dependent aspartate aminotransferase-like (Major domain)"/>
    <property type="match status" value="1"/>
</dbReference>
<dbReference type="RefSeq" id="XP_007510750.1">
    <property type="nucleotide sequence ID" value="XM_007510688.1"/>
</dbReference>
<reference evidence="9 10" key="1">
    <citation type="submission" date="2011-10" db="EMBL/GenBank/DDBJ databases">
        <authorList>
            <person name="Genoscope - CEA"/>
        </authorList>
    </citation>
    <scope>NUCLEOTIDE SEQUENCE [LARGE SCALE GENOMIC DNA]</scope>
    <source>
        <strain evidence="9 10">RCC 1105</strain>
    </source>
</reference>
<dbReference type="PIRSF" id="PIRSF005572">
    <property type="entry name" value="NifS"/>
    <property type="match status" value="1"/>
</dbReference>
<organism evidence="9 10">
    <name type="scientific">Bathycoccus prasinos</name>
    <dbReference type="NCBI Taxonomy" id="41875"/>
    <lineage>
        <taxon>Eukaryota</taxon>
        <taxon>Viridiplantae</taxon>
        <taxon>Chlorophyta</taxon>
        <taxon>Mamiellophyceae</taxon>
        <taxon>Mamiellales</taxon>
        <taxon>Bathycoccaceae</taxon>
        <taxon>Bathycoccus</taxon>
    </lineage>
</organism>
<evidence type="ECO:0000256" key="7">
    <source>
        <dbReference type="ARBA" id="ARBA00023014"/>
    </source>
</evidence>
<accession>K8F9J9</accession>
<dbReference type="SUPFAM" id="SSF53383">
    <property type="entry name" value="PLP-dependent transferases"/>
    <property type="match status" value="1"/>
</dbReference>
<evidence type="ECO:0000256" key="2">
    <source>
        <dbReference type="ARBA" id="ARBA00006490"/>
    </source>
</evidence>
<dbReference type="KEGG" id="bpg:Bathy10g00910"/>
<dbReference type="InterPro" id="IPR015422">
    <property type="entry name" value="PyrdxlP-dep_Trfase_small"/>
</dbReference>
<evidence type="ECO:0000256" key="6">
    <source>
        <dbReference type="ARBA" id="ARBA00023004"/>
    </source>
</evidence>
<dbReference type="Pfam" id="PF00266">
    <property type="entry name" value="Aminotran_5"/>
    <property type="match status" value="1"/>
</dbReference>
<dbReference type="GO" id="GO:0051536">
    <property type="term" value="F:iron-sulfur cluster binding"/>
    <property type="evidence" value="ECO:0007669"/>
    <property type="project" value="UniProtKB-KW"/>
</dbReference>
<dbReference type="STRING" id="41875.K8F9J9"/>
<dbReference type="PANTHER" id="PTHR11601:SF34">
    <property type="entry name" value="CYSTEINE DESULFURASE"/>
    <property type="match status" value="1"/>
</dbReference>
<evidence type="ECO:0000256" key="1">
    <source>
        <dbReference type="ARBA" id="ARBA00001933"/>
    </source>
</evidence>
<dbReference type="InterPro" id="IPR015421">
    <property type="entry name" value="PyrdxlP-dep_Trfase_major"/>
</dbReference>